<comment type="caution">
    <text evidence="1">The sequence shown here is derived from an EMBL/GenBank/DDBJ whole genome shotgun (WGS) entry which is preliminary data.</text>
</comment>
<evidence type="ECO:0000313" key="2">
    <source>
        <dbReference type="Proteomes" id="UP000541444"/>
    </source>
</evidence>
<name>A0A7J7LM91_9MAGN</name>
<protein>
    <submittedName>
        <fullName evidence="1">Uncharacterized protein</fullName>
    </submittedName>
</protein>
<dbReference type="EMBL" id="JACGCM010002198">
    <property type="protein sequence ID" value="KAF6143672.1"/>
    <property type="molecule type" value="Genomic_DNA"/>
</dbReference>
<accession>A0A7J7LM91</accession>
<reference evidence="1 2" key="1">
    <citation type="journal article" date="2020" name="IScience">
        <title>Genome Sequencing of the Endangered Kingdonia uniflora (Circaeasteraceae, Ranunculales) Reveals Potential Mechanisms of Evolutionary Specialization.</title>
        <authorList>
            <person name="Sun Y."/>
            <person name="Deng T."/>
            <person name="Zhang A."/>
            <person name="Moore M.J."/>
            <person name="Landis J.B."/>
            <person name="Lin N."/>
            <person name="Zhang H."/>
            <person name="Zhang X."/>
            <person name="Huang J."/>
            <person name="Zhang X."/>
            <person name="Sun H."/>
            <person name="Wang H."/>
        </authorList>
    </citation>
    <scope>NUCLEOTIDE SEQUENCE [LARGE SCALE GENOMIC DNA]</scope>
    <source>
        <strain evidence="1">TB1705</strain>
        <tissue evidence="1">Leaf</tissue>
    </source>
</reference>
<proteinExistence type="predicted"/>
<dbReference type="AlphaFoldDB" id="A0A7J7LM91"/>
<organism evidence="1 2">
    <name type="scientific">Kingdonia uniflora</name>
    <dbReference type="NCBI Taxonomy" id="39325"/>
    <lineage>
        <taxon>Eukaryota</taxon>
        <taxon>Viridiplantae</taxon>
        <taxon>Streptophyta</taxon>
        <taxon>Embryophyta</taxon>
        <taxon>Tracheophyta</taxon>
        <taxon>Spermatophyta</taxon>
        <taxon>Magnoliopsida</taxon>
        <taxon>Ranunculales</taxon>
        <taxon>Circaeasteraceae</taxon>
        <taxon>Kingdonia</taxon>
    </lineage>
</organism>
<dbReference type="Proteomes" id="UP000541444">
    <property type="component" value="Unassembled WGS sequence"/>
</dbReference>
<sequence length="70" mass="8171">MIIVARQIAYVHFQEREKVYSMSQLQSLKPNFVFLTQEIPQSFSPKDCQKNFVRTTQGVVRTKYASGPKF</sequence>
<keyword evidence="2" id="KW-1185">Reference proteome</keyword>
<evidence type="ECO:0000313" key="1">
    <source>
        <dbReference type="EMBL" id="KAF6143672.1"/>
    </source>
</evidence>
<gene>
    <name evidence="1" type="ORF">GIB67_021682</name>
</gene>